<dbReference type="SUPFAM" id="SSF53067">
    <property type="entry name" value="Actin-like ATPase domain"/>
    <property type="match status" value="1"/>
</dbReference>
<evidence type="ECO:0008006" key="5">
    <source>
        <dbReference type="Google" id="ProtNLM"/>
    </source>
</evidence>
<evidence type="ECO:0000256" key="1">
    <source>
        <dbReference type="ARBA" id="ARBA00006479"/>
    </source>
</evidence>
<sequence length="246" mass="25852">MESSQGERSLPVAAPGRHLRSATKALPEQARAHNRALMLQTLYHGGAMSRADLARETGLTRVTISDLVAESIADGIIHDIGVRHASGPGKPAIVIDIDREGHQIIGIDLSGTSKFEGAVLDLGGRVICRRSVSLPVQPGSQQTYRAASDLARELIAAATRPILGIGVGSPGVVRGDGTILSAPNLSWQDFPLEHLIAGELGLPAVVSNDADVALLAEYTFGRARSDVMLVRIGRGSEPASSREDGH</sequence>
<dbReference type="EMBL" id="AP027728">
    <property type="protein sequence ID" value="BDZ39067.1"/>
    <property type="molecule type" value="Genomic_DNA"/>
</dbReference>
<dbReference type="InterPro" id="IPR036388">
    <property type="entry name" value="WH-like_DNA-bd_sf"/>
</dbReference>
<proteinExistence type="inferred from homology"/>
<dbReference type="Pfam" id="PF00480">
    <property type="entry name" value="ROK"/>
    <property type="match status" value="1"/>
</dbReference>
<evidence type="ECO:0000313" key="3">
    <source>
        <dbReference type="EMBL" id="BDZ39067.1"/>
    </source>
</evidence>
<comment type="similarity">
    <text evidence="1">Belongs to the ROK (NagC/XylR) family.</text>
</comment>
<protein>
    <recommendedName>
        <fullName evidence="5">ROK family transcriptional regulator</fullName>
    </recommendedName>
</protein>
<dbReference type="CDD" id="cd23763">
    <property type="entry name" value="ASKHA_ATPase_ROK"/>
    <property type="match status" value="1"/>
</dbReference>
<keyword evidence="4" id="KW-1185">Reference proteome</keyword>
<dbReference type="PANTHER" id="PTHR18964:SF149">
    <property type="entry name" value="BIFUNCTIONAL UDP-N-ACETYLGLUCOSAMINE 2-EPIMERASE_N-ACETYLMANNOSAMINE KINASE"/>
    <property type="match status" value="1"/>
</dbReference>
<dbReference type="Proteomes" id="UP001321543">
    <property type="component" value="Chromosome"/>
</dbReference>
<dbReference type="InterPro" id="IPR043129">
    <property type="entry name" value="ATPase_NBD"/>
</dbReference>
<reference evidence="4" key="1">
    <citation type="journal article" date="2019" name="Int. J. Syst. Evol. Microbiol.">
        <title>The Global Catalogue of Microorganisms (GCM) 10K type strain sequencing project: providing services to taxonomists for standard genome sequencing and annotation.</title>
        <authorList>
            <consortium name="The Broad Institute Genomics Platform"/>
            <consortium name="The Broad Institute Genome Sequencing Center for Infectious Disease"/>
            <person name="Wu L."/>
            <person name="Ma J."/>
        </authorList>
    </citation>
    <scope>NUCLEOTIDE SEQUENCE [LARGE SCALE GENOMIC DNA]</scope>
    <source>
        <strain evidence="4">NBRC 106310</strain>
    </source>
</reference>
<evidence type="ECO:0000313" key="4">
    <source>
        <dbReference type="Proteomes" id="UP001321543"/>
    </source>
</evidence>
<feature type="region of interest" description="Disordered" evidence="2">
    <location>
        <begin position="1"/>
        <end position="20"/>
    </location>
</feature>
<dbReference type="Gene3D" id="3.30.420.40">
    <property type="match status" value="1"/>
</dbReference>
<dbReference type="InterPro" id="IPR036390">
    <property type="entry name" value="WH_DNA-bd_sf"/>
</dbReference>
<dbReference type="PANTHER" id="PTHR18964">
    <property type="entry name" value="ROK (REPRESSOR, ORF, KINASE) FAMILY"/>
    <property type="match status" value="1"/>
</dbReference>
<name>A0ABM8FTR3_9MICO</name>
<gene>
    <name evidence="3" type="ORF">GCM10025863_16810</name>
</gene>
<dbReference type="SUPFAM" id="SSF46785">
    <property type="entry name" value="Winged helix' DNA-binding domain"/>
    <property type="match status" value="1"/>
</dbReference>
<dbReference type="InterPro" id="IPR000600">
    <property type="entry name" value="ROK"/>
</dbReference>
<accession>A0ABM8FTR3</accession>
<evidence type="ECO:0000256" key="2">
    <source>
        <dbReference type="SAM" id="MobiDB-lite"/>
    </source>
</evidence>
<organism evidence="3 4">
    <name type="scientific">Microbacterium suwonense</name>
    <dbReference type="NCBI Taxonomy" id="683047"/>
    <lineage>
        <taxon>Bacteria</taxon>
        <taxon>Bacillati</taxon>
        <taxon>Actinomycetota</taxon>
        <taxon>Actinomycetes</taxon>
        <taxon>Micrococcales</taxon>
        <taxon>Microbacteriaceae</taxon>
        <taxon>Microbacterium</taxon>
    </lineage>
</organism>
<dbReference type="Gene3D" id="1.10.10.10">
    <property type="entry name" value="Winged helix-like DNA-binding domain superfamily/Winged helix DNA-binding domain"/>
    <property type="match status" value="1"/>
</dbReference>